<evidence type="ECO:0000313" key="1">
    <source>
        <dbReference type="EMBL" id="EGW55272.1"/>
    </source>
</evidence>
<organism evidence="1 2">
    <name type="scientific">endosymbiont of Tevnia jerichonana</name>
    <name type="common">vent Tica</name>
    <dbReference type="NCBI Taxonomy" id="1049564"/>
    <lineage>
        <taxon>Bacteria</taxon>
        <taxon>Pseudomonadati</taxon>
        <taxon>Pseudomonadota</taxon>
        <taxon>Gammaproteobacteria</taxon>
        <taxon>sulfur-oxidizing symbionts</taxon>
    </lineage>
</organism>
<dbReference type="EMBL" id="AFZB01000004">
    <property type="protein sequence ID" value="EGW55272.1"/>
    <property type="molecule type" value="Genomic_DNA"/>
</dbReference>
<name>G2FCP2_9GAMM</name>
<proteinExistence type="predicted"/>
<dbReference type="Gene3D" id="3.40.50.720">
    <property type="entry name" value="NAD(P)-binding Rossmann-like Domain"/>
    <property type="match status" value="1"/>
</dbReference>
<dbReference type="eggNOG" id="COG0451">
    <property type="taxonomic scope" value="Bacteria"/>
</dbReference>
<dbReference type="AlphaFoldDB" id="G2FCP2"/>
<dbReference type="Proteomes" id="UP000005167">
    <property type="component" value="Unassembled WGS sequence"/>
</dbReference>
<protein>
    <recommendedName>
        <fullName evidence="3">NAD-dependent epimerase/dehydratase</fullName>
    </recommendedName>
</protein>
<keyword evidence="2" id="KW-1185">Reference proteome</keyword>
<sequence length="134" mass="15463">MEITHWISLAPIWVLAELLPMLEARGARKVVVLSTTSLFTKSRSESPAEQRLVEGIRTSEAMLAEWAGKHDIEWVVLRPTLIYGLGKDRNISEIARMINRFGFFHCWAKGWGCDNPYTQKMWHRPARLRSICPK</sequence>
<reference evidence="1 2" key="1">
    <citation type="journal article" date="2011" name="ISME J.">
        <title>The endosymbionts of the deep-sea tubeworms Riftia pachyptila and Tevnia jerichonana share an identical physiology as revealed by proteogenomic analyses.</title>
        <authorList>
            <person name="Gardebrecht A."/>
            <person name="Markert S."/>
            <person name="Felbeck H."/>
            <person name="Thuermer A."/>
            <person name="Albrecht D."/>
            <person name="Wollherr A."/>
            <person name="Kabisch J."/>
            <person name="Lehmann R."/>
            <person name="Daniel R."/>
            <person name="Liesegang H."/>
            <person name="Hecker M."/>
            <person name="Sievert S.M."/>
            <person name="Schweder T."/>
        </authorList>
    </citation>
    <scope>NUCLEOTIDE SEQUENCE [LARGE SCALE GENOMIC DNA]</scope>
</reference>
<gene>
    <name evidence="1" type="ORF">TevJSym_ad00050</name>
</gene>
<dbReference type="SUPFAM" id="SSF51735">
    <property type="entry name" value="NAD(P)-binding Rossmann-fold domains"/>
    <property type="match status" value="1"/>
</dbReference>
<evidence type="ECO:0000313" key="2">
    <source>
        <dbReference type="Proteomes" id="UP000005167"/>
    </source>
</evidence>
<comment type="caution">
    <text evidence="1">The sequence shown here is derived from an EMBL/GenBank/DDBJ whole genome shotgun (WGS) entry which is preliminary data.</text>
</comment>
<accession>G2FCP2</accession>
<dbReference type="InterPro" id="IPR036291">
    <property type="entry name" value="NAD(P)-bd_dom_sf"/>
</dbReference>
<evidence type="ECO:0008006" key="3">
    <source>
        <dbReference type="Google" id="ProtNLM"/>
    </source>
</evidence>